<dbReference type="InterPro" id="IPR003870">
    <property type="entry name" value="DUF222"/>
</dbReference>
<dbReference type="RefSeq" id="WP_123047415.1">
    <property type="nucleotide sequence ID" value="NZ_PTJO01000003.1"/>
</dbReference>
<keyword evidence="5" id="KW-1185">Reference proteome</keyword>
<dbReference type="InterPro" id="IPR003615">
    <property type="entry name" value="HNH_nuc"/>
</dbReference>
<feature type="compositionally biased region" description="Basic and acidic residues" evidence="2">
    <location>
        <begin position="426"/>
        <end position="435"/>
    </location>
</feature>
<dbReference type="EMBL" id="PTJO01000003">
    <property type="protein sequence ID" value="RNE49369.1"/>
    <property type="molecule type" value="Genomic_DNA"/>
</dbReference>
<keyword evidence="4" id="KW-0255">Endonuclease</keyword>
<gene>
    <name evidence="4" type="ORF">C5L39_03105</name>
</gene>
<dbReference type="OrthoDB" id="4398180at2"/>
<comment type="caution">
    <text evidence="4">The sequence shown here is derived from an EMBL/GenBank/DDBJ whole genome shotgun (WGS) entry which is preliminary data.</text>
</comment>
<dbReference type="CDD" id="cd00085">
    <property type="entry name" value="HNHc"/>
    <property type="match status" value="1"/>
</dbReference>
<dbReference type="SMART" id="SM00507">
    <property type="entry name" value="HNHc"/>
    <property type="match status" value="1"/>
</dbReference>
<dbReference type="Proteomes" id="UP000266975">
    <property type="component" value="Unassembled WGS sequence"/>
</dbReference>
<keyword evidence="4" id="KW-0540">Nuclease</keyword>
<dbReference type="AlphaFoldDB" id="A0A3M8K910"/>
<dbReference type="GO" id="GO:0003676">
    <property type="term" value="F:nucleic acid binding"/>
    <property type="evidence" value="ECO:0007669"/>
    <property type="project" value="InterPro"/>
</dbReference>
<dbReference type="Gene3D" id="1.10.30.50">
    <property type="match status" value="1"/>
</dbReference>
<name>A0A3M8K910_9CORY</name>
<dbReference type="InterPro" id="IPR002711">
    <property type="entry name" value="HNH"/>
</dbReference>
<feature type="domain" description="HNH nuclease" evidence="3">
    <location>
        <begin position="375"/>
        <end position="427"/>
    </location>
</feature>
<keyword evidence="4" id="KW-0378">Hydrolase</keyword>
<feature type="compositionally biased region" description="Basic and acidic residues" evidence="2">
    <location>
        <begin position="115"/>
        <end position="143"/>
    </location>
</feature>
<evidence type="ECO:0000256" key="1">
    <source>
        <dbReference type="ARBA" id="ARBA00023450"/>
    </source>
</evidence>
<evidence type="ECO:0000313" key="5">
    <source>
        <dbReference type="Proteomes" id="UP000266975"/>
    </source>
</evidence>
<accession>A0A3M8K910</accession>
<organism evidence="4 5">
    <name type="scientific">Corynebacterium alimapuense</name>
    <dbReference type="NCBI Taxonomy" id="1576874"/>
    <lineage>
        <taxon>Bacteria</taxon>
        <taxon>Bacillati</taxon>
        <taxon>Actinomycetota</taxon>
        <taxon>Actinomycetes</taxon>
        <taxon>Mycobacteriales</taxon>
        <taxon>Corynebacteriaceae</taxon>
        <taxon>Corynebacterium</taxon>
    </lineage>
</organism>
<protein>
    <submittedName>
        <fullName evidence="4">HNH endonuclease</fullName>
    </submittedName>
</protein>
<feature type="region of interest" description="Disordered" evidence="2">
    <location>
        <begin position="426"/>
        <end position="503"/>
    </location>
</feature>
<sequence length="503" mass="54349">MGTKEQAEQLVESIDRALGELTSLMSDPAEVAFDDVRDAFVRLEETVAKKTFLDAAFAWVSERSDAGRHVGSTRPVDFLIKKLQLSRQEAYGRMGRGEDLFSPPVATALPTPSRQPDESEAQRLHREQLLRQEEHRRAEKDKQAQLQARKQALKHVSTEKHQTIRTGLAGLNEHSNPSYAALHARALVEAQSRAPEDLRVWLRAQITKANVAGRQADGTRDRLAGQKKRFLHIGQADEDGNVRISGSLPAYLSAKLKAALAPGLRAGVNASVPEDQDKRSRSVRAADQLNVLLDGHLAADAARNRQGVGSVVVSMTVQDVETMSADSKFIANSGDLLSPFDLMALGAAKFDIATLHDSAGKPLALGRSLRSASMYQKLALFAREALCTCGNCDAAMINTEVHHLTSWGAGGLTDIENLTLLCPPHHGDNNDKHDGQGGMGHMATDPATGRVGWSPPGGGAIEANNTQLHEYSAGAKIRARQREHSPTPAGHPPDPPTLLDRAS</sequence>
<dbReference type="GO" id="GO:0004519">
    <property type="term" value="F:endonuclease activity"/>
    <property type="evidence" value="ECO:0007669"/>
    <property type="project" value="UniProtKB-KW"/>
</dbReference>
<reference evidence="4 5" key="1">
    <citation type="submission" date="2018-02" db="EMBL/GenBank/DDBJ databases">
        <title>Corynebacterium alimpuense sp. nov., a marine obligate actinomycete isolated from sediments of Valparaiso bay, Chile.</title>
        <authorList>
            <person name="Claverias F."/>
            <person name="Gonzales-Siles L."/>
            <person name="Salva-Serra F."/>
            <person name="Inganaes E."/>
            <person name="Molin K."/>
            <person name="Cumsille A."/>
            <person name="Undabarrena A."/>
            <person name="Couve E."/>
            <person name="Moore E.R.B."/>
            <person name="Gomila M."/>
            <person name="Camara B."/>
        </authorList>
    </citation>
    <scope>NUCLEOTIDE SEQUENCE [LARGE SCALE GENOMIC DNA]</scope>
    <source>
        <strain evidence="4 5">CCUG 69366</strain>
    </source>
</reference>
<feature type="region of interest" description="Disordered" evidence="2">
    <location>
        <begin position="95"/>
        <end position="161"/>
    </location>
</feature>
<comment type="similarity">
    <text evidence="1">Belongs to the Rv1128c/1148c/1588c/1702c/1945/3466 family.</text>
</comment>
<dbReference type="Pfam" id="PF02720">
    <property type="entry name" value="DUF222"/>
    <property type="match status" value="1"/>
</dbReference>
<evidence type="ECO:0000259" key="3">
    <source>
        <dbReference type="SMART" id="SM00507"/>
    </source>
</evidence>
<evidence type="ECO:0000256" key="2">
    <source>
        <dbReference type="SAM" id="MobiDB-lite"/>
    </source>
</evidence>
<proteinExistence type="inferred from homology"/>
<dbReference type="GO" id="GO:0008270">
    <property type="term" value="F:zinc ion binding"/>
    <property type="evidence" value="ECO:0007669"/>
    <property type="project" value="InterPro"/>
</dbReference>
<evidence type="ECO:0000313" key="4">
    <source>
        <dbReference type="EMBL" id="RNE49369.1"/>
    </source>
</evidence>
<dbReference type="Pfam" id="PF01844">
    <property type="entry name" value="HNH"/>
    <property type="match status" value="1"/>
</dbReference>